<dbReference type="EMBL" id="JACIVA010000059">
    <property type="protein sequence ID" value="MBB1098311.1"/>
    <property type="molecule type" value="Genomic_DNA"/>
</dbReference>
<sequence>MKRERPVKVKLSTTITQDGQQEHFDFVEAGSFVEINGKYYLRYLEHQDGQETPVQIKFEDELVRLRRRGSSETNLFLDPRQETVMRYRTQYGILNLNVVTEHLEKEVDVQQPAGQVSIKYQLKQAGQIIGSYQLELQFAG</sequence>
<evidence type="ECO:0000313" key="1">
    <source>
        <dbReference type="EMBL" id="MBB1098311.1"/>
    </source>
</evidence>
<dbReference type="AlphaFoldDB" id="A0A7W3YP96"/>
<dbReference type="RefSeq" id="WP_182597040.1">
    <property type="nucleotide sequence ID" value="NZ_JACIVA010000059.1"/>
</dbReference>
<protein>
    <submittedName>
        <fullName evidence="1">DUF1934 domain-containing protein</fullName>
    </submittedName>
</protein>
<dbReference type="InterPro" id="IPR015231">
    <property type="entry name" value="DUF1934"/>
</dbReference>
<comment type="caution">
    <text evidence="1">The sequence shown here is derived from an EMBL/GenBank/DDBJ whole genome shotgun (WGS) entry which is preliminary data.</text>
</comment>
<dbReference type="Gene3D" id="2.40.128.20">
    <property type="match status" value="1"/>
</dbReference>
<gene>
    <name evidence="1" type="ORF">H5S09_10275</name>
</gene>
<dbReference type="Pfam" id="PF09148">
    <property type="entry name" value="DUF1934"/>
    <property type="match status" value="1"/>
</dbReference>
<proteinExistence type="predicted"/>
<organism evidence="1 2">
    <name type="scientific">Limosilactobacillus rudii</name>
    <dbReference type="NCBI Taxonomy" id="2759755"/>
    <lineage>
        <taxon>Bacteria</taxon>
        <taxon>Bacillati</taxon>
        <taxon>Bacillota</taxon>
        <taxon>Bacilli</taxon>
        <taxon>Lactobacillales</taxon>
        <taxon>Lactobacillaceae</taxon>
        <taxon>Limosilactobacillus</taxon>
    </lineage>
</organism>
<name>A0A7W3YP96_9LACO</name>
<dbReference type="Proteomes" id="UP000517106">
    <property type="component" value="Unassembled WGS sequence"/>
</dbReference>
<dbReference type="SUPFAM" id="SSF50814">
    <property type="entry name" value="Lipocalins"/>
    <property type="match status" value="1"/>
</dbReference>
<evidence type="ECO:0000313" key="2">
    <source>
        <dbReference type="Proteomes" id="UP000517106"/>
    </source>
</evidence>
<keyword evidence="2" id="KW-1185">Reference proteome</keyword>
<accession>A0A7W3YP96</accession>
<reference evidence="1 2" key="1">
    <citation type="submission" date="2020-07" db="EMBL/GenBank/DDBJ databases">
        <title>Description of Limosilactobacillus balticus sp. nov., Limosilactobacillus agrestis sp. nov., Limosilactobacillus albertensis sp. nov., Limosilactobacillus rudii sp. nov., Limosilactobacillus fastidiosus sp. nov., five novel Limosilactobacillus species isolated from the vertebrate gastrointestinal tract, and proposal of 6 subspecies of Limosilactobacillus reuteri adapted to the gastrointestinal tract of specific vertebrate hosts.</title>
        <authorList>
            <person name="Li F."/>
            <person name="Cheng C."/>
            <person name="Zheng J."/>
            <person name="Quevedo R.M."/>
            <person name="Li J."/>
            <person name="Roos S."/>
            <person name="Gaenzle M.G."/>
            <person name="Walter J."/>
        </authorList>
    </citation>
    <scope>NUCLEOTIDE SEQUENCE [LARGE SCALE GENOMIC DNA]</scope>
    <source>
        <strain evidence="1 2">STM2_1</strain>
    </source>
</reference>
<dbReference type="InterPro" id="IPR012674">
    <property type="entry name" value="Calycin"/>
</dbReference>